<evidence type="ECO:0000313" key="10">
    <source>
        <dbReference type="EMBL" id="CAE0703164.1"/>
    </source>
</evidence>
<dbReference type="PANTHER" id="PTHR45678:SF9">
    <property type="entry name" value="CALCIUM-BINDING MITOCHONDRIAL CARRIER PROTEIN ARALAR1"/>
    <property type="match status" value="1"/>
</dbReference>
<keyword evidence="9" id="KW-0813">Transport</keyword>
<evidence type="ECO:0000256" key="5">
    <source>
        <dbReference type="ARBA" id="ARBA00022989"/>
    </source>
</evidence>
<dbReference type="EMBL" id="HBIW01021595">
    <property type="protein sequence ID" value="CAE0703164.1"/>
    <property type="molecule type" value="Transcribed_RNA"/>
</dbReference>
<evidence type="ECO:0000313" key="12">
    <source>
        <dbReference type="Proteomes" id="UP000789595"/>
    </source>
</evidence>
<dbReference type="EMBL" id="CAKKNE010000003">
    <property type="protein sequence ID" value="CAH0371453.1"/>
    <property type="molecule type" value="Genomic_DNA"/>
</dbReference>
<evidence type="ECO:0000256" key="3">
    <source>
        <dbReference type="ARBA" id="ARBA00022692"/>
    </source>
</evidence>
<organism evidence="10">
    <name type="scientific">Pelagomonas calceolata</name>
    <dbReference type="NCBI Taxonomy" id="35677"/>
    <lineage>
        <taxon>Eukaryota</taxon>
        <taxon>Sar</taxon>
        <taxon>Stramenopiles</taxon>
        <taxon>Ochrophyta</taxon>
        <taxon>Pelagophyceae</taxon>
        <taxon>Pelagomonadales</taxon>
        <taxon>Pelagomonadaceae</taxon>
        <taxon>Pelagomonas</taxon>
    </lineage>
</organism>
<accession>A0A7S4EC19</accession>
<name>A0A7S4EC19_9STRA</name>
<keyword evidence="5" id="KW-1133">Transmembrane helix</keyword>
<evidence type="ECO:0000256" key="2">
    <source>
        <dbReference type="ARBA" id="ARBA00006375"/>
    </source>
</evidence>
<keyword evidence="12" id="KW-1185">Reference proteome</keyword>
<reference evidence="11" key="2">
    <citation type="submission" date="2021-11" db="EMBL/GenBank/DDBJ databases">
        <authorList>
            <consortium name="Genoscope - CEA"/>
            <person name="William W."/>
        </authorList>
    </citation>
    <scope>NUCLEOTIDE SEQUENCE</scope>
</reference>
<dbReference type="InterPro" id="IPR051028">
    <property type="entry name" value="Mito_Solute_Carrier"/>
</dbReference>
<evidence type="ECO:0000256" key="7">
    <source>
        <dbReference type="ARBA" id="ARBA00023136"/>
    </source>
</evidence>
<dbReference type="GO" id="GO:0022857">
    <property type="term" value="F:transmembrane transporter activity"/>
    <property type="evidence" value="ECO:0007669"/>
    <property type="project" value="TreeGrafter"/>
</dbReference>
<keyword evidence="7 8" id="KW-0472">Membrane</keyword>
<dbReference type="InterPro" id="IPR018108">
    <property type="entry name" value="MCP_transmembrane"/>
</dbReference>
<dbReference type="OrthoDB" id="2161at2759"/>
<keyword evidence="6" id="KW-0496">Mitochondrion</keyword>
<evidence type="ECO:0000313" key="11">
    <source>
        <dbReference type="EMBL" id="CAH0371453.1"/>
    </source>
</evidence>
<evidence type="ECO:0000256" key="4">
    <source>
        <dbReference type="ARBA" id="ARBA00022792"/>
    </source>
</evidence>
<reference evidence="10" key="1">
    <citation type="submission" date="2021-01" db="EMBL/GenBank/DDBJ databases">
        <authorList>
            <person name="Corre E."/>
            <person name="Pelletier E."/>
            <person name="Niang G."/>
            <person name="Scheremetjew M."/>
            <person name="Finn R."/>
            <person name="Kale V."/>
            <person name="Holt S."/>
            <person name="Cochrane G."/>
            <person name="Meng A."/>
            <person name="Brown T."/>
            <person name="Cohen L."/>
        </authorList>
    </citation>
    <scope>NUCLEOTIDE SEQUENCE</scope>
    <source>
        <strain evidence="10">CCMP1756</strain>
    </source>
</reference>
<keyword evidence="4" id="KW-0999">Mitochondrion inner membrane</keyword>
<feature type="repeat" description="Solcar" evidence="8">
    <location>
        <begin position="201"/>
        <end position="288"/>
    </location>
</feature>
<dbReference type="Gene3D" id="1.50.40.10">
    <property type="entry name" value="Mitochondrial carrier domain"/>
    <property type="match status" value="1"/>
</dbReference>
<dbReference type="Pfam" id="PF00153">
    <property type="entry name" value="Mito_carr"/>
    <property type="match status" value="3"/>
</dbReference>
<protein>
    <submittedName>
        <fullName evidence="10">Uncharacterized protein</fullName>
    </submittedName>
</protein>
<gene>
    <name evidence="10" type="ORF">PCAL00307_LOCUS18611</name>
    <name evidence="11" type="ORF">PECAL_3P13980</name>
</gene>
<dbReference type="InterPro" id="IPR023395">
    <property type="entry name" value="MCP_dom_sf"/>
</dbReference>
<keyword evidence="3 8" id="KW-0812">Transmembrane</keyword>
<feature type="repeat" description="Solcar" evidence="8">
    <location>
        <begin position="115"/>
        <end position="193"/>
    </location>
</feature>
<dbReference type="Proteomes" id="UP000789595">
    <property type="component" value="Unassembled WGS sequence"/>
</dbReference>
<evidence type="ECO:0000256" key="8">
    <source>
        <dbReference type="PROSITE-ProRule" id="PRU00282"/>
    </source>
</evidence>
<evidence type="ECO:0000256" key="1">
    <source>
        <dbReference type="ARBA" id="ARBA00004448"/>
    </source>
</evidence>
<comment type="similarity">
    <text evidence="2 9">Belongs to the mitochondrial carrier (TC 2.A.29) family.</text>
</comment>
<dbReference type="PROSITE" id="PS50920">
    <property type="entry name" value="SOLCAR"/>
    <property type="match status" value="3"/>
</dbReference>
<dbReference type="GO" id="GO:0005743">
    <property type="term" value="C:mitochondrial inner membrane"/>
    <property type="evidence" value="ECO:0007669"/>
    <property type="project" value="UniProtKB-SubCell"/>
</dbReference>
<evidence type="ECO:0000256" key="6">
    <source>
        <dbReference type="ARBA" id="ARBA00023128"/>
    </source>
</evidence>
<feature type="repeat" description="Solcar" evidence="8">
    <location>
        <begin position="19"/>
        <end position="107"/>
    </location>
</feature>
<evidence type="ECO:0000256" key="9">
    <source>
        <dbReference type="RuleBase" id="RU000488"/>
    </source>
</evidence>
<dbReference type="SUPFAM" id="SSF103506">
    <property type="entry name" value="Mitochondrial carrier"/>
    <property type="match status" value="1"/>
</dbReference>
<sequence>MRRALAALLVPSAVGLVAPLWATHTAIGFTAGASGAAAVYPVDFVKTQRQTAEGKKAFAGLSLPATLVHYIQRDGPLSVFRGLGVQVAGVAPEKAIKLTVNDAARSALRASFGSLSFAGELAAGVCAGACQVIVTNPLECVKVRLQTTNAGNCFEVIRALGVSGLSTGALACAMRDASFSAILFPTYAHAKVFLPEVLHLQGAPSLFLAGLLSAAPAAFLTTPLDVIKTRQLERAFADGGLPSVGDVAHSVYNEEGPDVLFSGGFERVLRSAPQFGVTLALYDVLTQYCTDHGWLG</sequence>
<dbReference type="AlphaFoldDB" id="A0A7S4EC19"/>
<proteinExistence type="inferred from homology"/>
<comment type="subcellular location">
    <subcellularLocation>
        <location evidence="1">Mitochondrion inner membrane</location>
        <topology evidence="1">Multi-pass membrane protein</topology>
    </subcellularLocation>
</comment>
<dbReference type="PANTHER" id="PTHR45678">
    <property type="entry name" value="MITOCHONDRIAL 2-OXODICARBOXYLATE CARRIER 1-RELATED"/>
    <property type="match status" value="1"/>
</dbReference>